<organism evidence="7 8">
    <name type="scientific">Legionella waltersii</name>
    <dbReference type="NCBI Taxonomy" id="66969"/>
    <lineage>
        <taxon>Bacteria</taxon>
        <taxon>Pseudomonadati</taxon>
        <taxon>Pseudomonadota</taxon>
        <taxon>Gammaproteobacteria</taxon>
        <taxon>Legionellales</taxon>
        <taxon>Legionellaceae</taxon>
        <taxon>Legionella</taxon>
    </lineage>
</organism>
<evidence type="ECO:0000259" key="6">
    <source>
        <dbReference type="Pfam" id="PF04138"/>
    </source>
</evidence>
<keyword evidence="4 5" id="KW-0472">Membrane</keyword>
<evidence type="ECO:0000256" key="3">
    <source>
        <dbReference type="ARBA" id="ARBA00022989"/>
    </source>
</evidence>
<evidence type="ECO:0000256" key="5">
    <source>
        <dbReference type="SAM" id="Phobius"/>
    </source>
</evidence>
<evidence type="ECO:0000313" key="8">
    <source>
        <dbReference type="Proteomes" id="UP000054729"/>
    </source>
</evidence>
<feature type="transmembrane region" description="Helical" evidence="5">
    <location>
        <begin position="7"/>
        <end position="24"/>
    </location>
</feature>
<dbReference type="GO" id="GO:0000271">
    <property type="term" value="P:polysaccharide biosynthetic process"/>
    <property type="evidence" value="ECO:0007669"/>
    <property type="project" value="InterPro"/>
</dbReference>
<reference evidence="7 8" key="1">
    <citation type="submission" date="2015-11" db="EMBL/GenBank/DDBJ databases">
        <title>Genomic analysis of 38 Legionella species identifies large and diverse effector repertoires.</title>
        <authorList>
            <person name="Burstein D."/>
            <person name="Amaro F."/>
            <person name="Zusman T."/>
            <person name="Lifshitz Z."/>
            <person name="Cohen O."/>
            <person name="Gilbert J.A."/>
            <person name="Pupko T."/>
            <person name="Shuman H.A."/>
            <person name="Segal G."/>
        </authorList>
    </citation>
    <scope>NUCLEOTIDE SEQUENCE [LARGE SCALE GENOMIC DNA]</scope>
    <source>
        <strain evidence="7 8">ATCC 51914</strain>
    </source>
</reference>
<evidence type="ECO:0000256" key="1">
    <source>
        <dbReference type="ARBA" id="ARBA00004141"/>
    </source>
</evidence>
<keyword evidence="3 5" id="KW-1133">Transmembrane helix</keyword>
<proteinExistence type="predicted"/>
<dbReference type="EMBL" id="LNZB01000006">
    <property type="protein sequence ID" value="KTD82743.1"/>
    <property type="molecule type" value="Genomic_DNA"/>
</dbReference>
<dbReference type="Pfam" id="PF04138">
    <property type="entry name" value="GtrA_DPMS_TM"/>
    <property type="match status" value="1"/>
</dbReference>
<comment type="caution">
    <text evidence="7">The sequence shown here is derived from an EMBL/GenBank/DDBJ whole genome shotgun (WGS) entry which is preliminary data.</text>
</comment>
<comment type="subcellular location">
    <subcellularLocation>
        <location evidence="1">Membrane</location>
        <topology evidence="1">Multi-pass membrane protein</topology>
    </subcellularLocation>
</comment>
<feature type="transmembrane region" description="Helical" evidence="5">
    <location>
        <begin position="36"/>
        <end position="53"/>
    </location>
</feature>
<protein>
    <submittedName>
        <fullName evidence="7">GtrA-like protein</fullName>
    </submittedName>
</protein>
<evidence type="ECO:0000313" key="7">
    <source>
        <dbReference type="EMBL" id="KTD82743.1"/>
    </source>
</evidence>
<name>A0A0W1AN43_9GAMM</name>
<keyword evidence="2 5" id="KW-0812">Transmembrane</keyword>
<dbReference type="OrthoDB" id="5772132at2"/>
<feature type="domain" description="GtrA/DPMS transmembrane" evidence="6">
    <location>
        <begin position="5"/>
        <end position="118"/>
    </location>
</feature>
<dbReference type="Proteomes" id="UP000054729">
    <property type="component" value="Unassembled WGS sequence"/>
</dbReference>
<gene>
    <name evidence="7" type="ORF">Lwal_0221</name>
</gene>
<dbReference type="PATRIC" id="fig|66969.6.peg.245"/>
<feature type="transmembrane region" description="Helical" evidence="5">
    <location>
        <begin position="65"/>
        <end position="86"/>
    </location>
</feature>
<accession>A0A0W1AN43</accession>
<dbReference type="InterPro" id="IPR007267">
    <property type="entry name" value="GtrA_DPMS_TM"/>
</dbReference>
<feature type="transmembrane region" description="Helical" evidence="5">
    <location>
        <begin position="92"/>
        <end position="113"/>
    </location>
</feature>
<sequence>MRFLRYCIIGVLVNLSGYLLYIGVTEIGLSPEATITFLYPISFLMSYFSHYKISFMYAGNMQTAFIRFAMAHVVGLSVNIFMHVFFTKFYNYPHQIVQLAAIPTVAVVLYLLLNNFVFPREIKA</sequence>
<dbReference type="AlphaFoldDB" id="A0A0W1AN43"/>
<evidence type="ECO:0000256" key="4">
    <source>
        <dbReference type="ARBA" id="ARBA00023136"/>
    </source>
</evidence>
<keyword evidence="8" id="KW-1185">Reference proteome</keyword>
<dbReference type="RefSeq" id="WP_058479091.1">
    <property type="nucleotide sequence ID" value="NZ_CAAAIQ010000003.1"/>
</dbReference>
<evidence type="ECO:0000256" key="2">
    <source>
        <dbReference type="ARBA" id="ARBA00022692"/>
    </source>
</evidence>
<dbReference type="GO" id="GO:0016020">
    <property type="term" value="C:membrane"/>
    <property type="evidence" value="ECO:0007669"/>
    <property type="project" value="UniProtKB-SubCell"/>
</dbReference>